<feature type="chain" id="PRO_5003859661" description="DUF2271 domain-containing protein" evidence="1">
    <location>
        <begin position="20"/>
        <end position="166"/>
    </location>
</feature>
<accession>K2K2L7</accession>
<keyword evidence="3" id="KW-1185">Reference proteome</keyword>
<protein>
    <recommendedName>
        <fullName evidence="4">DUF2271 domain-containing protein</fullName>
    </recommendedName>
</protein>
<reference evidence="2 3" key="1">
    <citation type="journal article" date="2012" name="J. Bacteriol.">
        <title>Genome Sequence of Gallaecimonas xiamenensis Type Strain 3-C-1.</title>
        <authorList>
            <person name="Lai Q."/>
            <person name="Wang L."/>
            <person name="Wang W."/>
            <person name="Shao Z."/>
        </authorList>
    </citation>
    <scope>NUCLEOTIDE SEQUENCE [LARGE SCALE GENOMIC DNA]</scope>
    <source>
        <strain evidence="2 3">3-C-1</strain>
    </source>
</reference>
<evidence type="ECO:0000256" key="1">
    <source>
        <dbReference type="SAM" id="SignalP"/>
    </source>
</evidence>
<dbReference type="OrthoDB" id="195316at2"/>
<keyword evidence="1" id="KW-0732">Signal</keyword>
<dbReference type="Gene3D" id="2.60.40.4070">
    <property type="match status" value="1"/>
</dbReference>
<dbReference type="Pfam" id="PF10029">
    <property type="entry name" value="DUF2271"/>
    <property type="match status" value="1"/>
</dbReference>
<dbReference type="STRING" id="745411.B3C1_02825"/>
<sequence>MVKPILCALALLSSAPLLAQPSLDIELAVPSIDSPEYQRPYVAVWVEDARQQPVRTLELWREQDDWLKDLRRFWRKVGRRDSQVVDAVTSATRLPGTYQLHWDGKDDQGQALADGNYVLHLEAAREHGGRSHLSQPLHFDGKAFTLTLAAEPELGPVTLSYPARSH</sequence>
<dbReference type="PIRSF" id="PIRSF014995">
    <property type="entry name" value="UCP014995"/>
    <property type="match status" value="1"/>
</dbReference>
<dbReference type="EMBL" id="AMRI01000003">
    <property type="protein sequence ID" value="EKE77104.1"/>
    <property type="molecule type" value="Genomic_DNA"/>
</dbReference>
<dbReference type="PATRIC" id="fig|745411.4.peg.554"/>
<name>K2K2L7_9GAMM</name>
<gene>
    <name evidence="2" type="ORF">B3C1_02825</name>
</gene>
<comment type="caution">
    <text evidence="2">The sequence shown here is derived from an EMBL/GenBank/DDBJ whole genome shotgun (WGS) entry which is preliminary data.</text>
</comment>
<proteinExistence type="predicted"/>
<evidence type="ECO:0008006" key="4">
    <source>
        <dbReference type="Google" id="ProtNLM"/>
    </source>
</evidence>
<organism evidence="2 3">
    <name type="scientific">Gallaecimonas xiamenensis 3-C-1</name>
    <dbReference type="NCBI Taxonomy" id="745411"/>
    <lineage>
        <taxon>Bacteria</taxon>
        <taxon>Pseudomonadati</taxon>
        <taxon>Pseudomonadota</taxon>
        <taxon>Gammaproteobacteria</taxon>
        <taxon>Enterobacterales</taxon>
        <taxon>Gallaecimonadaceae</taxon>
        <taxon>Gallaecimonas</taxon>
    </lineage>
</organism>
<evidence type="ECO:0000313" key="3">
    <source>
        <dbReference type="Proteomes" id="UP000006755"/>
    </source>
</evidence>
<dbReference type="Proteomes" id="UP000006755">
    <property type="component" value="Unassembled WGS sequence"/>
</dbReference>
<evidence type="ECO:0000313" key="2">
    <source>
        <dbReference type="EMBL" id="EKE77104.1"/>
    </source>
</evidence>
<dbReference type="eggNOG" id="COG3656">
    <property type="taxonomic scope" value="Bacteria"/>
</dbReference>
<dbReference type="AlphaFoldDB" id="K2K2L7"/>
<dbReference type="RefSeq" id="WP_008482774.1">
    <property type="nucleotide sequence ID" value="NZ_AMRI01000003.1"/>
</dbReference>
<feature type="signal peptide" evidence="1">
    <location>
        <begin position="1"/>
        <end position="19"/>
    </location>
</feature>
<dbReference type="InterPro" id="IPR014469">
    <property type="entry name" value="DUF2271"/>
</dbReference>